<gene>
    <name evidence="4" type="ORF">ACFOM9_10545</name>
</gene>
<evidence type="ECO:0000256" key="1">
    <source>
        <dbReference type="ARBA" id="ARBA00023125"/>
    </source>
</evidence>
<comment type="caution">
    <text evidence="4">The sequence shown here is derived from an EMBL/GenBank/DDBJ whole genome shotgun (WGS) entry which is preliminary data.</text>
</comment>
<dbReference type="Pfam" id="PF00486">
    <property type="entry name" value="Trans_reg_C"/>
    <property type="match status" value="1"/>
</dbReference>
<evidence type="ECO:0000256" key="2">
    <source>
        <dbReference type="PROSITE-ProRule" id="PRU01091"/>
    </source>
</evidence>
<dbReference type="InterPro" id="IPR036388">
    <property type="entry name" value="WH-like_DNA-bd_sf"/>
</dbReference>
<dbReference type="EMBL" id="JBHRYF010000008">
    <property type="protein sequence ID" value="MFC3660505.1"/>
    <property type="molecule type" value="Genomic_DNA"/>
</dbReference>
<sequence length="91" mass="10271">MTIARYRFGAYVLDLPKHELRHQGVATALPARVFECLCCLIEHRDRAVSRDELVHAVFGRPNVSDAQLAQVVLRSRRAIGDDGQEQKSIQT</sequence>
<feature type="DNA-binding region" description="OmpR/PhoB-type" evidence="2">
    <location>
        <begin position="3"/>
        <end position="91"/>
    </location>
</feature>
<accession>A0ABV7UUY5</accession>
<organism evidence="4 5">
    <name type="scientific">Luteimonas notoginsengisoli</name>
    <dbReference type="NCBI Taxonomy" id="1578200"/>
    <lineage>
        <taxon>Bacteria</taxon>
        <taxon>Pseudomonadati</taxon>
        <taxon>Pseudomonadota</taxon>
        <taxon>Gammaproteobacteria</taxon>
        <taxon>Lysobacterales</taxon>
        <taxon>Lysobacteraceae</taxon>
        <taxon>Luteimonas</taxon>
    </lineage>
</organism>
<dbReference type="Proteomes" id="UP001595724">
    <property type="component" value="Unassembled WGS sequence"/>
</dbReference>
<proteinExistence type="predicted"/>
<keyword evidence="5" id="KW-1185">Reference proteome</keyword>
<dbReference type="RefSeq" id="WP_386710062.1">
    <property type="nucleotide sequence ID" value="NZ_JBHRYF010000008.1"/>
</dbReference>
<evidence type="ECO:0000313" key="5">
    <source>
        <dbReference type="Proteomes" id="UP001595724"/>
    </source>
</evidence>
<evidence type="ECO:0000313" key="4">
    <source>
        <dbReference type="EMBL" id="MFC3660505.1"/>
    </source>
</evidence>
<dbReference type="InterPro" id="IPR001867">
    <property type="entry name" value="OmpR/PhoB-type_DNA-bd"/>
</dbReference>
<protein>
    <submittedName>
        <fullName evidence="4">Transcriptional regulator</fullName>
    </submittedName>
</protein>
<dbReference type="SUPFAM" id="SSF46894">
    <property type="entry name" value="C-terminal effector domain of the bipartite response regulators"/>
    <property type="match status" value="1"/>
</dbReference>
<dbReference type="CDD" id="cd00383">
    <property type="entry name" value="trans_reg_C"/>
    <property type="match status" value="1"/>
</dbReference>
<reference evidence="5" key="1">
    <citation type="journal article" date="2019" name="Int. J. Syst. Evol. Microbiol.">
        <title>The Global Catalogue of Microorganisms (GCM) 10K type strain sequencing project: providing services to taxonomists for standard genome sequencing and annotation.</title>
        <authorList>
            <consortium name="The Broad Institute Genomics Platform"/>
            <consortium name="The Broad Institute Genome Sequencing Center for Infectious Disease"/>
            <person name="Wu L."/>
            <person name="Ma J."/>
        </authorList>
    </citation>
    <scope>NUCLEOTIDE SEQUENCE [LARGE SCALE GENOMIC DNA]</scope>
    <source>
        <strain evidence="5">KCTC 42211</strain>
    </source>
</reference>
<dbReference type="Gene3D" id="1.10.10.10">
    <property type="entry name" value="Winged helix-like DNA-binding domain superfamily/Winged helix DNA-binding domain"/>
    <property type="match status" value="1"/>
</dbReference>
<keyword evidence="1 2" id="KW-0238">DNA-binding</keyword>
<dbReference type="PROSITE" id="PS51755">
    <property type="entry name" value="OMPR_PHOB"/>
    <property type="match status" value="1"/>
</dbReference>
<name>A0ABV7UUY5_9GAMM</name>
<evidence type="ECO:0000259" key="3">
    <source>
        <dbReference type="PROSITE" id="PS51755"/>
    </source>
</evidence>
<feature type="domain" description="OmpR/PhoB-type" evidence="3">
    <location>
        <begin position="3"/>
        <end position="91"/>
    </location>
</feature>
<dbReference type="InterPro" id="IPR016032">
    <property type="entry name" value="Sig_transdc_resp-reg_C-effctor"/>
</dbReference>